<dbReference type="Proteomes" id="UP001308179">
    <property type="component" value="Unassembled WGS sequence"/>
</dbReference>
<feature type="compositionally biased region" description="Polar residues" evidence="1">
    <location>
        <begin position="1402"/>
        <end position="1420"/>
    </location>
</feature>
<sequence>MRETQASRERRNHRPESSKPLTSWGRPEDSQPTLLNLASRYPLRREVTVKNGVRVVLYFCGVLLCDNALGFSSETELRKHQRSHIPAEERPHMCGIDGCTRRFLYLAHRHRHQEEVHFNVQYYCSECVYSSKQYQVLGRHYMDKHPSATMPSREAARSRLAAVSSSLTEPCIVPQDKLTARDGADPVLDEQASQEVLERSVHTLRYFDVLDDISDTSTKDQGAWPITAVASTNPALSAPGGISSEERAAMPLLHDRTPVPNKNNDFVPAVATITMTDEGYYTIDKTVTGLVPESAMNDPNDDTCSIRTDNSIIGPSIPAARRRDLSVRFASEMVDHLTTVEVSDDTFEFLPQLLLDYSKMLHRRARPGIEKHASTFVRHHRRQIMDHARDHMRLESRTGARPEKYDVRSWATNISGTDGEAADVPADVADVQELVQDELSADTESARLFLCRGTEFRWLIDNLQRASHTMKTGPQYDAFRDRLMDLQTHWPRKIEAELDWDLLGFLDEQYPKGSSVELGTVVTYCGADDTVEAMSCREYIHRMWPSYGPLMLSCVEQAIFNRSGRDAEAQVTSTISPAKIELHIQANTLRASIESDPVVIIEVVEVLAWLGAACRASPNAEHPMYCSPVVEEGHTAARFRIIFNTRKIGSGSGSSEGGPAEGRASNDGVPVLIPATALPEPADHSHCWTWLVRNPVVVEGYPVSRRAHGEKGLEIDLGLMAELAKASRVVTFDDLLILNGLCSMLVAVAEAAGSVIWHYILGSVGRPVSLNQAREHCKQAALVNASALPRSRHFVGLTTSSIVLTGTKNASYDVDFTGDNIMPTGHAVKDLTLGFSKIFAMSAKLVPGHKDTRFTHSKAECYELRIGSVKSTRVLFYDVQEDRAWLVNGFDALLHLSRAYLSSPYADPAENNFHTHLVEQFQHRDFVKGRWQTAYEVLCNPKNLKIRIGQTYEPDSEASSAGLDEGPHSTLPGTYFKDVVSHFREVMREIEAHNEDARRRDAEQITIKSPFASKLIVGFGFADMMSMQQTMQPRFAKLKSSGQSWMKMTSQVGAINILGSGFGQLLSLSNNCKKCTEIPSGQSFLTAPTELLHRIAKERGVADDDYLQLAKGVFLHRPGRLSRPRECQCDATAHGIKCDVTVNELQFCPPVAGAIQPKHANTADTLRGGAVVIGLKKGMETARVAMLVKSRSRKACDGCRLRSTVGTNSLQRQDTARSPPHSQTIGSTALNLSLTQDSGYHTATSSDDHSSNLAVGVPSELAKDRSHTSTSQTPSRLPSSTVETDLSVELGQVQLEADDDTTFSHLKNGSKVSKPGGSAATFTKNGAQRAKNLDSNFTRSQVTQRQTSKDARGGLNSAASAMSISAPRPTVHEDSLGSASDHRAHVRRVWAASETAQITRRVAGSTSVNAGVSPITNSLTVPERALQEQRRSPQMVEPRTQHARSLHCSTGQSGRPQSRRRAADDSSSSHDAR</sequence>
<feature type="region of interest" description="Disordered" evidence="1">
    <location>
        <begin position="1333"/>
        <end position="1380"/>
    </location>
</feature>
<reference evidence="3 4" key="1">
    <citation type="submission" date="2023-08" db="EMBL/GenBank/DDBJ databases">
        <title>Black Yeasts Isolated from many extreme environments.</title>
        <authorList>
            <person name="Coleine C."/>
            <person name="Stajich J.E."/>
            <person name="Selbmann L."/>
        </authorList>
    </citation>
    <scope>NUCLEOTIDE SEQUENCE [LARGE SCALE GENOMIC DNA]</scope>
    <source>
        <strain evidence="3 4">CCFEE 5386</strain>
    </source>
</reference>
<keyword evidence="4" id="KW-1185">Reference proteome</keyword>
<dbReference type="SMART" id="SM00355">
    <property type="entry name" value="ZnF_C2H2"/>
    <property type="match status" value="3"/>
</dbReference>
<comment type="caution">
    <text evidence="3">The sequence shown here is derived from an EMBL/GenBank/DDBJ whole genome shotgun (WGS) entry which is preliminary data.</text>
</comment>
<dbReference type="EMBL" id="JAVRRR010000023">
    <property type="protein sequence ID" value="KAK5147844.1"/>
    <property type="molecule type" value="Genomic_DNA"/>
</dbReference>
<evidence type="ECO:0000313" key="4">
    <source>
        <dbReference type="Proteomes" id="UP001308179"/>
    </source>
</evidence>
<feature type="compositionally biased region" description="Basic and acidic residues" evidence="1">
    <location>
        <begin position="1"/>
        <end position="17"/>
    </location>
</feature>
<feature type="region of interest" description="Disordered" evidence="1">
    <location>
        <begin position="1207"/>
        <end position="1226"/>
    </location>
</feature>
<gene>
    <name evidence="3" type="ORF">LTR32_000770</name>
</gene>
<organism evidence="3 4">
    <name type="scientific">Rachicladosporium monterosium</name>
    <dbReference type="NCBI Taxonomy" id="1507873"/>
    <lineage>
        <taxon>Eukaryota</taxon>
        <taxon>Fungi</taxon>
        <taxon>Dikarya</taxon>
        <taxon>Ascomycota</taxon>
        <taxon>Pezizomycotina</taxon>
        <taxon>Dothideomycetes</taxon>
        <taxon>Dothideomycetidae</taxon>
        <taxon>Cladosporiales</taxon>
        <taxon>Cladosporiaceae</taxon>
        <taxon>Rachicladosporium</taxon>
    </lineage>
</organism>
<name>A0ABR0LF51_9PEZI</name>
<feature type="region of interest" description="Disordered" evidence="1">
    <location>
        <begin position="1260"/>
        <end position="1282"/>
    </location>
</feature>
<feature type="domain" description="C2H2-type" evidence="2">
    <location>
        <begin position="94"/>
        <end position="117"/>
    </location>
</feature>
<dbReference type="SUPFAM" id="SSF57667">
    <property type="entry name" value="beta-beta-alpha zinc fingers"/>
    <property type="match status" value="1"/>
</dbReference>
<accession>A0ABR0LF51</accession>
<evidence type="ECO:0000259" key="2">
    <source>
        <dbReference type="PROSITE" id="PS00028"/>
    </source>
</evidence>
<feature type="compositionally biased region" description="Polar residues" evidence="1">
    <location>
        <begin position="1268"/>
        <end position="1282"/>
    </location>
</feature>
<dbReference type="PROSITE" id="PS00028">
    <property type="entry name" value="ZINC_FINGER_C2H2_1"/>
    <property type="match status" value="1"/>
</dbReference>
<feature type="compositionally biased region" description="Polar residues" evidence="1">
    <location>
        <begin position="1447"/>
        <end position="1456"/>
    </location>
</feature>
<dbReference type="InterPro" id="IPR013087">
    <property type="entry name" value="Znf_C2H2_type"/>
</dbReference>
<proteinExistence type="predicted"/>
<feature type="region of interest" description="Disordered" evidence="1">
    <location>
        <begin position="1402"/>
        <end position="1473"/>
    </location>
</feature>
<dbReference type="InterPro" id="IPR036236">
    <property type="entry name" value="Znf_C2H2_sf"/>
</dbReference>
<evidence type="ECO:0000313" key="3">
    <source>
        <dbReference type="EMBL" id="KAK5147844.1"/>
    </source>
</evidence>
<dbReference type="Gene3D" id="3.30.160.60">
    <property type="entry name" value="Classic Zinc Finger"/>
    <property type="match status" value="1"/>
</dbReference>
<feature type="compositionally biased region" description="Basic and acidic residues" evidence="1">
    <location>
        <begin position="1370"/>
        <end position="1380"/>
    </location>
</feature>
<evidence type="ECO:0000256" key="1">
    <source>
        <dbReference type="SAM" id="MobiDB-lite"/>
    </source>
</evidence>
<feature type="region of interest" description="Disordered" evidence="1">
    <location>
        <begin position="1299"/>
        <end position="1319"/>
    </location>
</feature>
<feature type="compositionally biased region" description="Basic and acidic residues" evidence="1">
    <location>
        <begin position="1461"/>
        <end position="1473"/>
    </location>
</feature>
<protein>
    <recommendedName>
        <fullName evidence="2">C2H2-type domain-containing protein</fullName>
    </recommendedName>
</protein>
<feature type="compositionally biased region" description="Polar residues" evidence="1">
    <location>
        <begin position="1333"/>
        <end position="1346"/>
    </location>
</feature>
<feature type="region of interest" description="Disordered" evidence="1">
    <location>
        <begin position="1"/>
        <end position="30"/>
    </location>
</feature>